<feature type="signal peptide" evidence="1">
    <location>
        <begin position="1"/>
        <end position="18"/>
    </location>
</feature>
<reference evidence="4" key="1">
    <citation type="submission" date="2016-10" db="EMBL/GenBank/DDBJ databases">
        <authorList>
            <person name="Varghese N."/>
            <person name="Submissions S."/>
        </authorList>
    </citation>
    <scope>NUCLEOTIDE SEQUENCE [LARGE SCALE GENOMIC DNA]</scope>
    <source>
        <strain evidence="4">DSM 19326</strain>
    </source>
</reference>
<dbReference type="STRING" id="420404.SAMN05421793_14114"/>
<accession>A0A1H6LN62</accession>
<reference evidence="5" key="3">
    <citation type="submission" date="2018-11" db="EMBL/GenBank/DDBJ databases">
        <title>Proposal to divide the Flavobacteriaceae and reorganize its genera based on Amino Acid Identity values calculated from whole genome sequences.</title>
        <authorList>
            <person name="Nicholson A.C."/>
            <person name="Gulvik C.A."/>
            <person name="Whitney A.M."/>
            <person name="Humrighouse B.W."/>
            <person name="Bell M."/>
            <person name="Holmes B."/>
            <person name="Steigerwalt A."/>
            <person name="Villarma A."/>
            <person name="Sheth M."/>
            <person name="Batra D."/>
            <person name="Pryor J."/>
            <person name="Bernardet J.-F."/>
            <person name="Hugo C."/>
            <person name="Kampfer P."/>
            <person name="Newman J."/>
            <person name="Mcquiston J."/>
        </authorList>
    </citation>
    <scope>NUCLEOTIDE SEQUENCE [LARGE SCALE GENOMIC DNA]</scope>
    <source>
        <strain evidence="5">DSM 22165</strain>
    </source>
</reference>
<dbReference type="AlphaFoldDB" id="A0A1H6LN62"/>
<gene>
    <name evidence="2" type="ORF">EGH73_11130</name>
    <name evidence="3" type="ORF">SAMN05421793_14114</name>
</gene>
<name>A0A1H6LN62_9FLAO</name>
<dbReference type="EMBL" id="FNWX01000041">
    <property type="protein sequence ID" value="SEH86170.1"/>
    <property type="molecule type" value="Genomic_DNA"/>
</dbReference>
<evidence type="ECO:0008006" key="6">
    <source>
        <dbReference type="Google" id="ProtNLM"/>
    </source>
</evidence>
<sequence length="161" mass="17780">MKSFIYSALLFFSFCAVAKSQVTMHKLVTAGYTYQNSSFGEVGGKLLFLSNDDVVFRTGLSALMGSVNHKFAIMPKIQADFLFNFERNVDLYHSYYFVAGAEATNKYIAPKVGFSLFGIVDLMGGYGFSLDKSGINGKELKGFNINFTINIPIVAINDLTK</sequence>
<evidence type="ECO:0000313" key="2">
    <source>
        <dbReference type="EMBL" id="ROI12510.1"/>
    </source>
</evidence>
<keyword evidence="4" id="KW-1185">Reference proteome</keyword>
<dbReference type="Proteomes" id="UP000267623">
    <property type="component" value="Unassembled WGS sequence"/>
</dbReference>
<evidence type="ECO:0000256" key="1">
    <source>
        <dbReference type="SAM" id="SignalP"/>
    </source>
</evidence>
<evidence type="ECO:0000313" key="5">
    <source>
        <dbReference type="Proteomes" id="UP000267623"/>
    </source>
</evidence>
<protein>
    <recommendedName>
        <fullName evidence="6">Outer membrane protein beta-barrel domain-containing protein</fullName>
    </recommendedName>
</protein>
<keyword evidence="1" id="KW-0732">Signal</keyword>
<evidence type="ECO:0000313" key="4">
    <source>
        <dbReference type="Proteomes" id="UP000198555"/>
    </source>
</evidence>
<dbReference type="EMBL" id="RJTU01000071">
    <property type="protein sequence ID" value="ROI12510.1"/>
    <property type="molecule type" value="Genomic_DNA"/>
</dbReference>
<evidence type="ECO:0000313" key="3">
    <source>
        <dbReference type="EMBL" id="SEH86170.1"/>
    </source>
</evidence>
<dbReference type="Proteomes" id="UP000198555">
    <property type="component" value="Unassembled WGS sequence"/>
</dbReference>
<feature type="chain" id="PRO_5044559031" description="Outer membrane protein beta-barrel domain-containing protein" evidence="1">
    <location>
        <begin position="19"/>
        <end position="161"/>
    </location>
</feature>
<reference evidence="3" key="2">
    <citation type="submission" date="2016-10" db="EMBL/GenBank/DDBJ databases">
        <authorList>
            <person name="de Groot N.N."/>
        </authorList>
    </citation>
    <scope>NUCLEOTIDE SEQUENCE [LARGE SCALE GENOMIC DNA]</scope>
    <source>
        <strain evidence="3">DSM 19326</strain>
    </source>
</reference>
<proteinExistence type="predicted"/>
<reference evidence="2" key="4">
    <citation type="submission" date="2018-11" db="EMBL/GenBank/DDBJ databases">
        <title>Proposal to divide the Flavobacteriaceae and reorganize its genera based on Amino Acid Identity values calculated from whole genome sequences.</title>
        <authorList>
            <person name="Nicholson A.C."/>
            <person name="Gulvik C.A."/>
            <person name="Whitney A.M."/>
            <person name="Humrighouse B.W."/>
            <person name="Bell M."/>
            <person name="Holmes B."/>
            <person name="Steigerwalt A."/>
            <person name="Villarma A."/>
            <person name="Sheth M."/>
            <person name="Batra D."/>
            <person name="Pryor J."/>
            <person name="Bernardet J.-F."/>
            <person name="Hugo C."/>
            <person name="Kampfer P."/>
            <person name="Newman J."/>
            <person name="Mcquiston J.R."/>
        </authorList>
    </citation>
    <scope>NUCLEOTIDE SEQUENCE</scope>
    <source>
        <strain evidence="2">DSM 22165</strain>
    </source>
</reference>
<organism evidence="3 4">
    <name type="scientific">Epilithonimonas hominis</name>
    <dbReference type="NCBI Taxonomy" id="420404"/>
    <lineage>
        <taxon>Bacteria</taxon>
        <taxon>Pseudomonadati</taxon>
        <taxon>Bacteroidota</taxon>
        <taxon>Flavobacteriia</taxon>
        <taxon>Flavobacteriales</taxon>
        <taxon>Weeksellaceae</taxon>
        <taxon>Chryseobacterium group</taxon>
        <taxon>Epilithonimonas</taxon>
    </lineage>
</organism>